<evidence type="ECO:0000313" key="2">
    <source>
        <dbReference type="EMBL" id="ALD66476.1"/>
    </source>
</evidence>
<protein>
    <submittedName>
        <fullName evidence="2">Transcriptional regulator/sugar kinase</fullName>
    </submittedName>
</protein>
<accession>A0A0M5KGZ3</accession>
<evidence type="ECO:0000313" key="3">
    <source>
        <dbReference type="Proteomes" id="UP000063919"/>
    </source>
</evidence>
<dbReference type="STRING" id="362837.SCANT_v1c05700"/>
<dbReference type="PATRIC" id="fig|362837.3.peg.583"/>
<dbReference type="SUPFAM" id="SSF53067">
    <property type="entry name" value="Actin-like ATPase domain"/>
    <property type="match status" value="1"/>
</dbReference>
<dbReference type="AlphaFoldDB" id="A0A0M5KGZ3"/>
<dbReference type="Pfam" id="PF00480">
    <property type="entry name" value="ROK"/>
    <property type="match status" value="1"/>
</dbReference>
<organism evidence="2 3">
    <name type="scientific">Spiroplasma cantharicola</name>
    <dbReference type="NCBI Taxonomy" id="362837"/>
    <lineage>
        <taxon>Bacteria</taxon>
        <taxon>Bacillati</taxon>
        <taxon>Mycoplasmatota</taxon>
        <taxon>Mollicutes</taxon>
        <taxon>Entomoplasmatales</taxon>
        <taxon>Spiroplasmataceae</taxon>
        <taxon>Spiroplasma</taxon>
    </lineage>
</organism>
<comment type="similarity">
    <text evidence="1">Belongs to the ROK (NagC/XylR) family.</text>
</comment>
<dbReference type="Gene3D" id="3.30.420.40">
    <property type="match status" value="2"/>
</dbReference>
<dbReference type="KEGG" id="scj:SCANT_v1c05700"/>
<keyword evidence="3" id="KW-1185">Reference proteome</keyword>
<sequence length="312" mass="35536">MYNYCFDIGGTSTKCIIFKNNKVTKSFWINYTIASSKNLEDLRTSFVDVLSEISKVLDQESEKFNLAICLPGIIDTKNKRVLSESAIKDVDIDLIKYFSKYSKLNKFVLLNDAKAAVLGEYNERIKNNSKIINMIHLTIGTAIGCGIIINRELFNGNTFQAGEIGKMYSSLNKTDPATITFDTGMGTALIKYLMRTGKKITGEEFFELYNSNDKLVIEMMDDFTSHLAKLIINLNYILDFDLLTIGGGVSSNEQFIEMIKQKLTKHKNFYWDKKLMYTCENIESKFDVSILKNQAACYGGLYFLTKEEKNNE</sequence>
<dbReference type="EMBL" id="CP012622">
    <property type="protein sequence ID" value="ALD66476.1"/>
    <property type="molecule type" value="Genomic_DNA"/>
</dbReference>
<proteinExistence type="inferred from homology"/>
<keyword evidence="2" id="KW-0418">Kinase</keyword>
<dbReference type="RefSeq" id="WP_053946234.1">
    <property type="nucleotide sequence ID" value="NZ_CP012622.1"/>
</dbReference>
<gene>
    <name evidence="2" type="ORF">SCANT_v1c05700</name>
</gene>
<dbReference type="GO" id="GO:0016301">
    <property type="term" value="F:kinase activity"/>
    <property type="evidence" value="ECO:0007669"/>
    <property type="project" value="UniProtKB-KW"/>
</dbReference>
<dbReference type="InterPro" id="IPR043129">
    <property type="entry name" value="ATPase_NBD"/>
</dbReference>
<dbReference type="PANTHER" id="PTHR18964">
    <property type="entry name" value="ROK (REPRESSOR, ORF, KINASE) FAMILY"/>
    <property type="match status" value="1"/>
</dbReference>
<reference evidence="2 3" key="1">
    <citation type="journal article" date="2015" name="Genome Announc.">
        <title>Complete Genome Sequence of Spiroplasma cantharicola CC-1T (DSM 21588), a Bacterium Isolated from Soldier Beetle (Cantharis carolinus).</title>
        <authorList>
            <person name="Lo W.S."/>
            <person name="Liu P.Y."/>
            <person name="Kuo C.H."/>
        </authorList>
    </citation>
    <scope>NUCLEOTIDE SEQUENCE [LARGE SCALE GENOMIC DNA]</scope>
    <source>
        <strain evidence="2 3">CC-1</strain>
    </source>
</reference>
<evidence type="ECO:0000256" key="1">
    <source>
        <dbReference type="ARBA" id="ARBA00006479"/>
    </source>
</evidence>
<dbReference type="OrthoDB" id="9795247at2"/>
<dbReference type="InterPro" id="IPR000600">
    <property type="entry name" value="ROK"/>
</dbReference>
<keyword evidence="2" id="KW-0808">Transferase</keyword>
<name>A0A0M5KGZ3_9MOLU</name>
<dbReference type="PANTHER" id="PTHR18964:SF149">
    <property type="entry name" value="BIFUNCTIONAL UDP-N-ACETYLGLUCOSAMINE 2-EPIMERASE_N-ACETYLMANNOSAMINE KINASE"/>
    <property type="match status" value="1"/>
</dbReference>
<dbReference type="Proteomes" id="UP000063919">
    <property type="component" value="Chromosome"/>
</dbReference>